<sequence>MGRVIRWFPPPNNYIKINTDGSSFGNSGLSGYGGILRNEHGHWIRDFSSLYGFMNNINAKLVAIQKGLQVAIII</sequence>
<organism evidence="2 3">
    <name type="scientific">Glycine soja</name>
    <name type="common">Wild soybean</name>
    <dbReference type="NCBI Taxonomy" id="3848"/>
    <lineage>
        <taxon>Eukaryota</taxon>
        <taxon>Viridiplantae</taxon>
        <taxon>Streptophyta</taxon>
        <taxon>Embryophyta</taxon>
        <taxon>Tracheophyta</taxon>
        <taxon>Spermatophyta</taxon>
        <taxon>Magnoliopsida</taxon>
        <taxon>eudicotyledons</taxon>
        <taxon>Gunneridae</taxon>
        <taxon>Pentapetalae</taxon>
        <taxon>rosids</taxon>
        <taxon>fabids</taxon>
        <taxon>Fabales</taxon>
        <taxon>Fabaceae</taxon>
        <taxon>Papilionoideae</taxon>
        <taxon>50 kb inversion clade</taxon>
        <taxon>NPAAA clade</taxon>
        <taxon>indigoferoid/millettioid clade</taxon>
        <taxon>Phaseoleae</taxon>
        <taxon>Glycine</taxon>
        <taxon>Glycine subgen. Soja</taxon>
    </lineage>
</organism>
<dbReference type="AlphaFoldDB" id="A0A445LZ24"/>
<dbReference type="Proteomes" id="UP000289340">
    <property type="component" value="Chromosome 1"/>
</dbReference>
<dbReference type="SUPFAM" id="SSF53098">
    <property type="entry name" value="Ribonuclease H-like"/>
    <property type="match status" value="1"/>
</dbReference>
<dbReference type="CDD" id="cd06222">
    <property type="entry name" value="RNase_H_like"/>
    <property type="match status" value="1"/>
</dbReference>
<dbReference type="InterPro" id="IPR036397">
    <property type="entry name" value="RNaseH_sf"/>
</dbReference>
<dbReference type="InterPro" id="IPR044730">
    <property type="entry name" value="RNase_H-like_dom_plant"/>
</dbReference>
<accession>A0A445LZ24</accession>
<feature type="domain" description="RNase H type-1" evidence="1">
    <location>
        <begin position="11"/>
        <end position="74"/>
    </location>
</feature>
<dbReference type="PANTHER" id="PTHR47723:SF19">
    <property type="entry name" value="POLYNUCLEOTIDYL TRANSFERASE, RIBONUCLEASE H-LIKE SUPERFAMILY PROTEIN"/>
    <property type="match status" value="1"/>
</dbReference>
<dbReference type="Pfam" id="PF13456">
    <property type="entry name" value="RVT_3"/>
    <property type="match status" value="1"/>
</dbReference>
<proteinExistence type="predicted"/>
<dbReference type="InterPro" id="IPR053151">
    <property type="entry name" value="RNase_H-like"/>
</dbReference>
<protein>
    <recommendedName>
        <fullName evidence="1">RNase H type-1 domain-containing protein</fullName>
    </recommendedName>
</protein>
<keyword evidence="3" id="KW-1185">Reference proteome</keyword>
<dbReference type="GO" id="GO:0004523">
    <property type="term" value="F:RNA-DNA hybrid ribonuclease activity"/>
    <property type="evidence" value="ECO:0007669"/>
    <property type="project" value="InterPro"/>
</dbReference>
<gene>
    <name evidence="2" type="ORF">D0Y65_000490</name>
</gene>
<evidence type="ECO:0000313" key="2">
    <source>
        <dbReference type="EMBL" id="RZC28536.1"/>
    </source>
</evidence>
<reference evidence="2 3" key="1">
    <citation type="submission" date="2018-09" db="EMBL/GenBank/DDBJ databases">
        <title>A high-quality reference genome of wild soybean provides a powerful tool to mine soybean genomes.</title>
        <authorList>
            <person name="Xie M."/>
            <person name="Chung C.Y.L."/>
            <person name="Li M.-W."/>
            <person name="Wong F.-L."/>
            <person name="Chan T.-F."/>
            <person name="Lam H.-M."/>
        </authorList>
    </citation>
    <scope>NUCLEOTIDE SEQUENCE [LARGE SCALE GENOMIC DNA]</scope>
    <source>
        <strain evidence="3">cv. W05</strain>
        <tissue evidence="2">Hypocotyl of etiolated seedlings</tissue>
    </source>
</reference>
<dbReference type="InterPro" id="IPR012337">
    <property type="entry name" value="RNaseH-like_sf"/>
</dbReference>
<dbReference type="PANTHER" id="PTHR47723">
    <property type="entry name" value="OS05G0353850 PROTEIN"/>
    <property type="match status" value="1"/>
</dbReference>
<name>A0A445LZ24_GLYSO</name>
<comment type="caution">
    <text evidence="2">The sequence shown here is derived from an EMBL/GenBank/DDBJ whole genome shotgun (WGS) entry which is preliminary data.</text>
</comment>
<evidence type="ECO:0000259" key="1">
    <source>
        <dbReference type="PROSITE" id="PS50879"/>
    </source>
</evidence>
<dbReference type="InterPro" id="IPR002156">
    <property type="entry name" value="RNaseH_domain"/>
</dbReference>
<evidence type="ECO:0000313" key="3">
    <source>
        <dbReference type="Proteomes" id="UP000289340"/>
    </source>
</evidence>
<dbReference type="GO" id="GO:0003676">
    <property type="term" value="F:nucleic acid binding"/>
    <property type="evidence" value="ECO:0007669"/>
    <property type="project" value="InterPro"/>
</dbReference>
<dbReference type="PROSITE" id="PS50879">
    <property type="entry name" value="RNASE_H_1"/>
    <property type="match status" value="1"/>
</dbReference>
<dbReference type="EMBL" id="QZWG01000001">
    <property type="protein sequence ID" value="RZC28536.1"/>
    <property type="molecule type" value="Genomic_DNA"/>
</dbReference>
<dbReference type="Gene3D" id="3.30.420.10">
    <property type="entry name" value="Ribonuclease H-like superfamily/Ribonuclease H"/>
    <property type="match status" value="1"/>
</dbReference>